<feature type="domain" description="AB hydrolase-1" evidence="1">
    <location>
        <begin position="76"/>
        <end position="328"/>
    </location>
</feature>
<dbReference type="EMBL" id="RAVZ01000061">
    <property type="protein sequence ID" value="RKG90053.1"/>
    <property type="molecule type" value="Genomic_DNA"/>
</dbReference>
<dbReference type="InterPro" id="IPR000073">
    <property type="entry name" value="AB_hydrolase_1"/>
</dbReference>
<name>A0A3A8JKM1_9BACT</name>
<evidence type="ECO:0000313" key="2">
    <source>
        <dbReference type="EMBL" id="RKG90053.1"/>
    </source>
</evidence>
<reference evidence="3" key="1">
    <citation type="submission" date="2018-09" db="EMBL/GenBank/DDBJ databases">
        <authorList>
            <person name="Livingstone P.G."/>
            <person name="Whitworth D.E."/>
        </authorList>
    </citation>
    <scope>NUCLEOTIDE SEQUENCE [LARGE SCALE GENOMIC DNA]</scope>
    <source>
        <strain evidence="3">CA054A</strain>
    </source>
</reference>
<comment type="caution">
    <text evidence="2">The sequence shown here is derived from an EMBL/GenBank/DDBJ whole genome shotgun (WGS) entry which is preliminary data.</text>
</comment>
<dbReference type="SUPFAM" id="SSF53474">
    <property type="entry name" value="alpha/beta-Hydrolases"/>
    <property type="match status" value="1"/>
</dbReference>
<sequence length="344" mass="36833">MGQGRWIGVQWVCYGHSTMTITSLHRIAGVLVLSLASMACSTGPRPTKTSSGAETRAGQAIVDGVPVAYHVFGSGPVVIAHPGGPGGDWGSLRMPEVEQVATVVYIEPFGTGVSGRLADPNGYTIEAYVKAVEGVRAALGVDQVVLLGHSHGGFVAQGYALTHPKHLRGLVLYDTSPVTGGELGRDIMSNLQWFEHEPWFAEAQAGFAAFSEEKTDADATTGLKRVMPFTFADWTHRGHEFEAYRAQARMWIGPRQTVPPEGGAFSTAETSFDVRPRLHEIVTPTLILVGAKDVICSEKMARMAHAGIQGSKLVVLAHSGHTGHIEEPAEHGRAIREFLATLAH</sequence>
<keyword evidence="3" id="KW-1185">Reference proteome</keyword>
<accession>A0A3A8JKM1</accession>
<dbReference type="AlphaFoldDB" id="A0A3A8JKM1"/>
<dbReference type="InterPro" id="IPR029058">
    <property type="entry name" value="AB_hydrolase_fold"/>
</dbReference>
<keyword evidence="2" id="KW-0378">Hydrolase</keyword>
<proteinExistence type="predicted"/>
<organism evidence="2 3">
    <name type="scientific">Corallococcus terminator</name>
    <dbReference type="NCBI Taxonomy" id="2316733"/>
    <lineage>
        <taxon>Bacteria</taxon>
        <taxon>Pseudomonadati</taxon>
        <taxon>Myxococcota</taxon>
        <taxon>Myxococcia</taxon>
        <taxon>Myxococcales</taxon>
        <taxon>Cystobacterineae</taxon>
        <taxon>Myxococcaceae</taxon>
        <taxon>Corallococcus</taxon>
    </lineage>
</organism>
<dbReference type="InterPro" id="IPR050266">
    <property type="entry name" value="AB_hydrolase_sf"/>
</dbReference>
<dbReference type="Proteomes" id="UP000268094">
    <property type="component" value="Unassembled WGS sequence"/>
</dbReference>
<protein>
    <submittedName>
        <fullName evidence="2">Alpha/beta hydrolase</fullName>
    </submittedName>
</protein>
<evidence type="ECO:0000313" key="3">
    <source>
        <dbReference type="Proteomes" id="UP000268094"/>
    </source>
</evidence>
<dbReference type="PANTHER" id="PTHR43798">
    <property type="entry name" value="MONOACYLGLYCEROL LIPASE"/>
    <property type="match status" value="1"/>
</dbReference>
<dbReference type="Pfam" id="PF00561">
    <property type="entry name" value="Abhydrolase_1"/>
    <property type="match status" value="1"/>
</dbReference>
<dbReference type="PANTHER" id="PTHR43798:SF33">
    <property type="entry name" value="HYDROLASE, PUTATIVE (AFU_ORTHOLOGUE AFUA_2G14860)-RELATED"/>
    <property type="match status" value="1"/>
</dbReference>
<dbReference type="GO" id="GO:0016787">
    <property type="term" value="F:hydrolase activity"/>
    <property type="evidence" value="ECO:0007669"/>
    <property type="project" value="UniProtKB-KW"/>
</dbReference>
<gene>
    <name evidence="2" type="ORF">D7V88_11730</name>
</gene>
<dbReference type="GO" id="GO:0016020">
    <property type="term" value="C:membrane"/>
    <property type="evidence" value="ECO:0007669"/>
    <property type="project" value="TreeGrafter"/>
</dbReference>
<evidence type="ECO:0000259" key="1">
    <source>
        <dbReference type="Pfam" id="PF00561"/>
    </source>
</evidence>
<dbReference type="Gene3D" id="3.40.50.1820">
    <property type="entry name" value="alpha/beta hydrolase"/>
    <property type="match status" value="1"/>
</dbReference>